<name>A0A317CJ23_9GAMM</name>
<feature type="signal peptide" evidence="1">
    <location>
        <begin position="1"/>
        <end position="24"/>
    </location>
</feature>
<protein>
    <submittedName>
        <fullName evidence="3">Peptidase M15</fullName>
    </submittedName>
</protein>
<dbReference type="CDD" id="cd14847">
    <property type="entry name" value="DD-carboxypeptidase_like"/>
    <property type="match status" value="1"/>
</dbReference>
<dbReference type="PANTHER" id="PTHR34385">
    <property type="entry name" value="D-ALANYL-D-ALANINE CARBOXYPEPTIDASE"/>
    <property type="match status" value="1"/>
</dbReference>
<dbReference type="Proteomes" id="UP000245506">
    <property type="component" value="Unassembled WGS sequence"/>
</dbReference>
<dbReference type="GO" id="GO:0008233">
    <property type="term" value="F:peptidase activity"/>
    <property type="evidence" value="ECO:0007669"/>
    <property type="project" value="InterPro"/>
</dbReference>
<dbReference type="EMBL" id="QGKL01000029">
    <property type="protein sequence ID" value="PWQ96322.1"/>
    <property type="molecule type" value="Genomic_DNA"/>
</dbReference>
<gene>
    <name evidence="3" type="ORF">DKT75_10075</name>
</gene>
<reference evidence="3 4" key="1">
    <citation type="submission" date="2018-05" db="EMBL/GenBank/DDBJ databases">
        <title>Leucothrix arctica sp. nov., isolated from Arctic seawater.</title>
        <authorList>
            <person name="Choi A."/>
            <person name="Baek K."/>
        </authorList>
    </citation>
    <scope>NUCLEOTIDE SEQUENCE [LARGE SCALE GENOMIC DNA]</scope>
    <source>
        <strain evidence="3 4">IMCC9719</strain>
    </source>
</reference>
<dbReference type="OrthoDB" id="9792074at2"/>
<sequence length="262" mass="29560">MQLSLNKLFVITASYLLLNTAAIANPPALLAMNQPIAHDASITDSFLMGKYTASKRGDFVKISTRYASRSGMYMQSLPYDAFKAMYNDAKSSGVNLKIISATRSFYHQKSIWEAKWMGKRNVGNIKNAARSIKNHQQRAVKILEYSSMPGSSRHHWGTDVDLNAFTNKYFASGQGKKTYDWLVKNAARYGFCQPYTAKSQRRATGYNEEKWHWSFQPLSHQYTQQAQLRLTDKSFTGFAGSSTATRIGIINKYVLGIEPSCK</sequence>
<dbReference type="Pfam" id="PF02557">
    <property type="entry name" value="VanY"/>
    <property type="match status" value="1"/>
</dbReference>
<keyword evidence="4" id="KW-1185">Reference proteome</keyword>
<dbReference type="InterPro" id="IPR052179">
    <property type="entry name" value="DD-CPase-like"/>
</dbReference>
<feature type="domain" description="D-alanyl-D-alanine carboxypeptidase-like core" evidence="2">
    <location>
        <begin position="74"/>
        <end position="217"/>
    </location>
</feature>
<organism evidence="3 4">
    <name type="scientific">Leucothrix arctica</name>
    <dbReference type="NCBI Taxonomy" id="1481894"/>
    <lineage>
        <taxon>Bacteria</taxon>
        <taxon>Pseudomonadati</taxon>
        <taxon>Pseudomonadota</taxon>
        <taxon>Gammaproteobacteria</taxon>
        <taxon>Thiotrichales</taxon>
        <taxon>Thiotrichaceae</taxon>
        <taxon>Leucothrix</taxon>
    </lineage>
</organism>
<dbReference type="GO" id="GO:0006508">
    <property type="term" value="P:proteolysis"/>
    <property type="evidence" value="ECO:0007669"/>
    <property type="project" value="InterPro"/>
</dbReference>
<feature type="chain" id="PRO_5016325454" evidence="1">
    <location>
        <begin position="25"/>
        <end position="262"/>
    </location>
</feature>
<evidence type="ECO:0000313" key="3">
    <source>
        <dbReference type="EMBL" id="PWQ96322.1"/>
    </source>
</evidence>
<dbReference type="InterPro" id="IPR009045">
    <property type="entry name" value="Zn_M74/Hedgehog-like"/>
</dbReference>
<dbReference type="PANTHER" id="PTHR34385:SF1">
    <property type="entry name" value="PEPTIDOGLYCAN L-ALANYL-D-GLUTAMATE ENDOPEPTIDASE CWLK"/>
    <property type="match status" value="1"/>
</dbReference>
<evidence type="ECO:0000259" key="2">
    <source>
        <dbReference type="Pfam" id="PF02557"/>
    </source>
</evidence>
<dbReference type="SUPFAM" id="SSF55166">
    <property type="entry name" value="Hedgehog/DD-peptidase"/>
    <property type="match status" value="1"/>
</dbReference>
<dbReference type="RefSeq" id="WP_109823294.1">
    <property type="nucleotide sequence ID" value="NZ_QGKL01000029.1"/>
</dbReference>
<dbReference type="InterPro" id="IPR003709">
    <property type="entry name" value="VanY-like_core_dom"/>
</dbReference>
<comment type="caution">
    <text evidence="3">The sequence shown here is derived from an EMBL/GenBank/DDBJ whole genome shotgun (WGS) entry which is preliminary data.</text>
</comment>
<accession>A0A317CJ23</accession>
<evidence type="ECO:0000256" key="1">
    <source>
        <dbReference type="SAM" id="SignalP"/>
    </source>
</evidence>
<evidence type="ECO:0000313" key="4">
    <source>
        <dbReference type="Proteomes" id="UP000245506"/>
    </source>
</evidence>
<keyword evidence="1" id="KW-0732">Signal</keyword>
<proteinExistence type="predicted"/>
<dbReference type="AlphaFoldDB" id="A0A317CJ23"/>
<dbReference type="Gene3D" id="3.30.1380.10">
    <property type="match status" value="1"/>
</dbReference>